<feature type="domain" description="Core-binding (CB)" evidence="7">
    <location>
        <begin position="26"/>
        <end position="118"/>
    </location>
</feature>
<evidence type="ECO:0000313" key="8">
    <source>
        <dbReference type="EMBL" id="PWJ88240.1"/>
    </source>
</evidence>
<evidence type="ECO:0000256" key="2">
    <source>
        <dbReference type="ARBA" id="ARBA00022908"/>
    </source>
</evidence>
<dbReference type="InterPro" id="IPR013762">
    <property type="entry name" value="Integrase-like_cat_sf"/>
</dbReference>
<dbReference type="GeneID" id="61055111"/>
<dbReference type="InterPro" id="IPR004107">
    <property type="entry name" value="Integrase_SAM-like_N"/>
</dbReference>
<dbReference type="GO" id="GO:0015074">
    <property type="term" value="P:DNA integration"/>
    <property type="evidence" value="ECO:0007669"/>
    <property type="project" value="UniProtKB-KW"/>
</dbReference>
<dbReference type="GO" id="GO:0006310">
    <property type="term" value="P:DNA recombination"/>
    <property type="evidence" value="ECO:0007669"/>
    <property type="project" value="UniProtKB-KW"/>
</dbReference>
<evidence type="ECO:0000256" key="4">
    <source>
        <dbReference type="ARBA" id="ARBA00023172"/>
    </source>
</evidence>
<sequence length="380" mass="43012">MAMIVRAVPGHPPIPAEFPLLLSNQMQIIEPAFAYLIEQAELRAHSPETVRTYGEHLYDWFDTLEQSGLSWDTVDEGTILAYRNRMLETPSPYTGRPYARSTINDRVRSVCRFYAWAHRRNMIDELPFSYRDAPPVRTASKGFLAHAAGKPAPGNMLTVSEYETLPRPLRVGDLHRLLAALDMPYRLIAEWAVTSGMRRIELCALTVDQVPRSDKLHMEDHPLVGIPLTVTKGNRRRTVYPPLRLIDRTNWYIGEDRAALIARLRRQDPDYVPSNVLFLNKRGLPVTKARVSAAFARGFAAAGLDGSAHWLRHTFATVMLVRLQAEAQRNPDINPLKVLQVLLGHASIETTAIYLRCVELHGDEIAETIEYLYGRVIDDA</sequence>
<keyword evidence="2" id="KW-0229">DNA integration</keyword>
<dbReference type="Pfam" id="PF00589">
    <property type="entry name" value="Phage_integrase"/>
    <property type="match status" value="1"/>
</dbReference>
<dbReference type="GO" id="GO:0003677">
    <property type="term" value="F:DNA binding"/>
    <property type="evidence" value="ECO:0007669"/>
    <property type="project" value="UniProtKB-UniRule"/>
</dbReference>
<dbReference type="PANTHER" id="PTHR30349:SF64">
    <property type="entry name" value="PROPHAGE INTEGRASE INTD-RELATED"/>
    <property type="match status" value="1"/>
</dbReference>
<dbReference type="PROSITE" id="PS51900">
    <property type="entry name" value="CB"/>
    <property type="match status" value="1"/>
</dbReference>
<feature type="domain" description="Tyr recombinase" evidence="6">
    <location>
        <begin position="164"/>
        <end position="367"/>
    </location>
</feature>
<evidence type="ECO:0000259" key="7">
    <source>
        <dbReference type="PROSITE" id="PS51900"/>
    </source>
</evidence>
<dbReference type="PANTHER" id="PTHR30349">
    <property type="entry name" value="PHAGE INTEGRASE-RELATED"/>
    <property type="match status" value="1"/>
</dbReference>
<name>A0A8E2W847_RHILI</name>
<evidence type="ECO:0000259" key="6">
    <source>
        <dbReference type="PROSITE" id="PS51898"/>
    </source>
</evidence>
<evidence type="ECO:0000256" key="5">
    <source>
        <dbReference type="PROSITE-ProRule" id="PRU01248"/>
    </source>
</evidence>
<dbReference type="AlphaFoldDB" id="A0A8E2W847"/>
<dbReference type="RefSeq" id="WP_109670876.1">
    <property type="nucleotide sequence ID" value="NZ_QGGH01000012.1"/>
</dbReference>
<dbReference type="EMBL" id="QGGH01000012">
    <property type="protein sequence ID" value="PWJ88240.1"/>
    <property type="molecule type" value="Genomic_DNA"/>
</dbReference>
<organism evidence="8 9">
    <name type="scientific">Rhizobium loti</name>
    <name type="common">Mesorhizobium loti</name>
    <dbReference type="NCBI Taxonomy" id="381"/>
    <lineage>
        <taxon>Bacteria</taxon>
        <taxon>Pseudomonadati</taxon>
        <taxon>Pseudomonadota</taxon>
        <taxon>Alphaproteobacteria</taxon>
        <taxon>Hyphomicrobiales</taxon>
        <taxon>Phyllobacteriaceae</taxon>
        <taxon>Mesorhizobium</taxon>
    </lineage>
</organism>
<dbReference type="CDD" id="cd00397">
    <property type="entry name" value="DNA_BRE_C"/>
    <property type="match status" value="1"/>
</dbReference>
<dbReference type="Gene3D" id="1.10.150.130">
    <property type="match status" value="1"/>
</dbReference>
<dbReference type="Gene3D" id="1.10.443.10">
    <property type="entry name" value="Intergrase catalytic core"/>
    <property type="match status" value="1"/>
</dbReference>
<dbReference type="InterPro" id="IPR011010">
    <property type="entry name" value="DNA_brk_join_enz"/>
</dbReference>
<dbReference type="InterPro" id="IPR050090">
    <property type="entry name" value="Tyrosine_recombinase_XerCD"/>
</dbReference>
<dbReference type="Proteomes" id="UP000245631">
    <property type="component" value="Unassembled WGS sequence"/>
</dbReference>
<protein>
    <submittedName>
        <fullName evidence="8">Site-specific recombinase XerD</fullName>
    </submittedName>
</protein>
<dbReference type="SUPFAM" id="SSF56349">
    <property type="entry name" value="DNA breaking-rejoining enzymes"/>
    <property type="match status" value="1"/>
</dbReference>
<dbReference type="PROSITE" id="PS51898">
    <property type="entry name" value="TYR_RECOMBINASE"/>
    <property type="match status" value="1"/>
</dbReference>
<dbReference type="InterPro" id="IPR002104">
    <property type="entry name" value="Integrase_catalytic"/>
</dbReference>
<accession>A0A8E2W847</accession>
<gene>
    <name evidence="8" type="ORF">C8D77_112136</name>
</gene>
<dbReference type="InterPro" id="IPR010998">
    <property type="entry name" value="Integrase_recombinase_N"/>
</dbReference>
<evidence type="ECO:0000313" key="9">
    <source>
        <dbReference type="Proteomes" id="UP000245631"/>
    </source>
</evidence>
<dbReference type="Pfam" id="PF02899">
    <property type="entry name" value="Phage_int_SAM_1"/>
    <property type="match status" value="1"/>
</dbReference>
<keyword evidence="3 5" id="KW-0238">DNA-binding</keyword>
<evidence type="ECO:0000256" key="3">
    <source>
        <dbReference type="ARBA" id="ARBA00023125"/>
    </source>
</evidence>
<comment type="similarity">
    <text evidence="1">Belongs to the 'phage' integrase family.</text>
</comment>
<dbReference type="InterPro" id="IPR044068">
    <property type="entry name" value="CB"/>
</dbReference>
<keyword evidence="4" id="KW-0233">DNA recombination</keyword>
<evidence type="ECO:0000256" key="1">
    <source>
        <dbReference type="ARBA" id="ARBA00008857"/>
    </source>
</evidence>
<proteinExistence type="inferred from homology"/>
<comment type="caution">
    <text evidence="8">The sequence shown here is derived from an EMBL/GenBank/DDBJ whole genome shotgun (WGS) entry which is preliminary data.</text>
</comment>
<reference evidence="8 9" key="1">
    <citation type="submission" date="2018-05" db="EMBL/GenBank/DDBJ databases">
        <title>Genomic Encyclopedia of Type Strains, Phase IV (KMG-IV): sequencing the most valuable type-strain genomes for metagenomic binning, comparative biology and taxonomic classification.</title>
        <authorList>
            <person name="Goeker M."/>
        </authorList>
    </citation>
    <scope>NUCLEOTIDE SEQUENCE [LARGE SCALE GENOMIC DNA]</scope>
    <source>
        <strain evidence="8 9">DSM 2626</strain>
    </source>
</reference>